<evidence type="ECO:0000313" key="8">
    <source>
        <dbReference type="Proteomes" id="UP000195521"/>
    </source>
</evidence>
<dbReference type="PANTHER" id="PTHR47966:SF51">
    <property type="entry name" value="BETA-SITE APP-CLEAVING ENZYME, ISOFORM A-RELATED"/>
    <property type="match status" value="1"/>
</dbReference>
<evidence type="ECO:0000313" key="7">
    <source>
        <dbReference type="EMBL" id="GAW83719.1"/>
    </source>
</evidence>
<gene>
    <name evidence="7" type="ORF">PGO_145170</name>
</gene>
<dbReference type="OrthoDB" id="2747330at2759"/>
<evidence type="ECO:0000256" key="4">
    <source>
        <dbReference type="ARBA" id="ARBA00022801"/>
    </source>
</evidence>
<dbReference type="PROSITE" id="PS51767">
    <property type="entry name" value="PEPTIDASE_A1"/>
    <property type="match status" value="1"/>
</dbReference>
<keyword evidence="5" id="KW-0812">Transmembrane</keyword>
<dbReference type="InterPro" id="IPR001461">
    <property type="entry name" value="Aspartic_peptidase_A1"/>
</dbReference>
<dbReference type="SUPFAM" id="SSF50630">
    <property type="entry name" value="Acid proteases"/>
    <property type="match status" value="1"/>
</dbReference>
<dbReference type="RefSeq" id="XP_028546308.1">
    <property type="nucleotide sequence ID" value="XM_028690507.1"/>
</dbReference>
<dbReference type="GO" id="GO:0006508">
    <property type="term" value="P:proteolysis"/>
    <property type="evidence" value="ECO:0007669"/>
    <property type="project" value="UniProtKB-KW"/>
</dbReference>
<dbReference type="PANTHER" id="PTHR47966">
    <property type="entry name" value="BETA-SITE APP-CLEAVING ENZYME, ISOFORM A-RELATED"/>
    <property type="match status" value="1"/>
</dbReference>
<comment type="similarity">
    <text evidence="1">Belongs to the peptidase A1 family.</text>
</comment>
<dbReference type="GeneID" id="39750465"/>
<sequence>MGAIYFDMLSILVFLFYIYDVTLCSTYHIGESVKKTRCKFCSSGHDMKNFPPGNNEWEWEISTNKVNFTSRGKKGKSLIQAKDQEKEEEKDFLTLTLNEQNFRWSIPLKMGSKKTPVNLAIVTSTVISALYCSYNSTSGDEMGNVKYDVNASEDVKYVNCNSEKCTDIGQNNTCDTLENYFKLIHDFSLRKKNCTKRFCNYVNDMNFLNLKNKIDDRNMSVCSFKSTLGSDKVQGFYFEDSFDIFNNRCDYSYFGCITQADALKFNDVISGFIGLAYDNKNPTSGHVSKFPSILNTFIQKSSSKKNIFGLCFVEKGGFASFGGFNHKALTKISRLSKSKIRTKDMEGEEEGYAGMSDFDISNYITWIYYSELHKDTYKLHLKEVNMISGSETVENTLNEVAIVDSYNYFLSFPAATTAKLKAAIHKSCTGEGNICSEINDKGIFTLRKQNIENFPKIEIFFEDEEVILEPNDYIIHEGEGVYRVLINSSNVLSLGIPFFLNKYLIFDNENGKLGVSRSDCHSEVLDDDTSGVVLPPVVKNPLEQDTHLDPVEKKGFFQENKAIIMGLGALTFVGGITGGFFFFV</sequence>
<evidence type="ECO:0000256" key="3">
    <source>
        <dbReference type="ARBA" id="ARBA00022750"/>
    </source>
</evidence>
<dbReference type="Gene3D" id="2.40.70.10">
    <property type="entry name" value="Acid Proteases"/>
    <property type="match status" value="2"/>
</dbReference>
<organism evidence="7 8">
    <name type="scientific">Plasmodium gonderi</name>
    <dbReference type="NCBI Taxonomy" id="77519"/>
    <lineage>
        <taxon>Eukaryota</taxon>
        <taxon>Sar</taxon>
        <taxon>Alveolata</taxon>
        <taxon>Apicomplexa</taxon>
        <taxon>Aconoidasida</taxon>
        <taxon>Haemosporida</taxon>
        <taxon>Plasmodiidae</taxon>
        <taxon>Plasmodium</taxon>
        <taxon>Plasmodium (Plasmodium)</taxon>
    </lineage>
</organism>
<accession>A0A1Y1JML8</accession>
<keyword evidence="8" id="KW-1185">Reference proteome</keyword>
<dbReference type="AlphaFoldDB" id="A0A1Y1JML8"/>
<dbReference type="OMA" id="NDYIIHE"/>
<name>A0A1Y1JML8_PLAGO</name>
<evidence type="ECO:0000256" key="1">
    <source>
        <dbReference type="ARBA" id="ARBA00007447"/>
    </source>
</evidence>
<dbReference type="InterPro" id="IPR021109">
    <property type="entry name" value="Peptidase_aspartic_dom_sf"/>
</dbReference>
<keyword evidence="5" id="KW-1133">Transmembrane helix</keyword>
<keyword evidence="4" id="KW-0378">Hydrolase</keyword>
<evidence type="ECO:0000256" key="5">
    <source>
        <dbReference type="SAM" id="Phobius"/>
    </source>
</evidence>
<keyword evidence="3" id="KW-0064">Aspartyl protease</keyword>
<keyword evidence="2 7" id="KW-0645">Protease</keyword>
<dbReference type="Proteomes" id="UP000195521">
    <property type="component" value="Unassembled WGS sequence"/>
</dbReference>
<keyword evidence="5" id="KW-0472">Membrane</keyword>
<dbReference type="GO" id="GO:0004190">
    <property type="term" value="F:aspartic-type endopeptidase activity"/>
    <property type="evidence" value="ECO:0007669"/>
    <property type="project" value="UniProtKB-KW"/>
</dbReference>
<comment type="caution">
    <text evidence="7">The sequence shown here is derived from an EMBL/GenBank/DDBJ whole genome shotgun (WGS) entry which is preliminary data.</text>
</comment>
<evidence type="ECO:0000259" key="6">
    <source>
        <dbReference type="PROSITE" id="PS51767"/>
    </source>
</evidence>
<dbReference type="InterPro" id="IPR033121">
    <property type="entry name" value="PEPTIDASE_A1"/>
</dbReference>
<reference evidence="8" key="1">
    <citation type="submission" date="2017-04" db="EMBL/GenBank/DDBJ databases">
        <title>Plasmodium gonderi genome.</title>
        <authorList>
            <person name="Arisue N."/>
            <person name="Honma H."/>
            <person name="Kawai S."/>
            <person name="Tougan T."/>
            <person name="Tanabe K."/>
            <person name="Horii T."/>
        </authorList>
    </citation>
    <scope>NUCLEOTIDE SEQUENCE [LARGE SCALE GENOMIC DNA]</scope>
    <source>
        <strain evidence="8">ATCC 30045</strain>
    </source>
</reference>
<evidence type="ECO:0000256" key="2">
    <source>
        <dbReference type="ARBA" id="ARBA00022670"/>
    </source>
</evidence>
<feature type="transmembrane region" description="Helical" evidence="5">
    <location>
        <begin position="562"/>
        <end position="583"/>
    </location>
</feature>
<protein>
    <submittedName>
        <fullName evidence="7">Aspartyl protease</fullName>
    </submittedName>
</protein>
<proteinExistence type="inferred from homology"/>
<dbReference type="EMBL" id="BDQF01000015">
    <property type="protein sequence ID" value="GAW83719.1"/>
    <property type="molecule type" value="Genomic_DNA"/>
</dbReference>
<feature type="domain" description="Peptidase A1" evidence="6">
    <location>
        <begin position="104"/>
        <end position="516"/>
    </location>
</feature>